<evidence type="ECO:0000256" key="1">
    <source>
        <dbReference type="SAM" id="Phobius"/>
    </source>
</evidence>
<feature type="transmembrane region" description="Helical" evidence="1">
    <location>
        <begin position="87"/>
        <end position="108"/>
    </location>
</feature>
<keyword evidence="1" id="KW-1133">Transmembrane helix</keyword>
<feature type="transmembrane region" description="Helical" evidence="1">
    <location>
        <begin position="303"/>
        <end position="321"/>
    </location>
</feature>
<feature type="transmembrane region" description="Helical" evidence="1">
    <location>
        <begin position="205"/>
        <end position="223"/>
    </location>
</feature>
<keyword evidence="1" id="KW-0812">Transmembrane</keyword>
<feature type="transmembrane region" description="Helical" evidence="1">
    <location>
        <begin position="170"/>
        <end position="198"/>
    </location>
</feature>
<evidence type="ECO:0008006" key="4">
    <source>
        <dbReference type="Google" id="ProtNLM"/>
    </source>
</evidence>
<name>A0A423K9U4_9PSED</name>
<gene>
    <name evidence="2" type="ORF">BK666_09500</name>
</gene>
<keyword evidence="1" id="KW-0472">Membrane</keyword>
<dbReference type="OrthoDB" id="104925at2"/>
<dbReference type="RefSeq" id="WP_123509412.1">
    <property type="nucleotide sequence ID" value="NZ_MOBQ01000011.1"/>
</dbReference>
<dbReference type="Proteomes" id="UP000285349">
    <property type="component" value="Unassembled WGS sequence"/>
</dbReference>
<organism evidence="2 3">
    <name type="scientific">Pseudomonas frederiksbergensis</name>
    <dbReference type="NCBI Taxonomy" id="104087"/>
    <lineage>
        <taxon>Bacteria</taxon>
        <taxon>Pseudomonadati</taxon>
        <taxon>Pseudomonadota</taxon>
        <taxon>Gammaproteobacteria</taxon>
        <taxon>Pseudomonadales</taxon>
        <taxon>Pseudomonadaceae</taxon>
        <taxon>Pseudomonas</taxon>
    </lineage>
</organism>
<proteinExistence type="predicted"/>
<protein>
    <recommendedName>
        <fullName evidence="4">Glycosyltransferase RgtA/B/C/D-like domain-containing protein</fullName>
    </recommendedName>
</protein>
<dbReference type="AlphaFoldDB" id="A0A423K9U4"/>
<comment type="caution">
    <text evidence="2">The sequence shown here is derived from an EMBL/GenBank/DDBJ whole genome shotgun (WGS) entry which is preliminary data.</text>
</comment>
<evidence type="ECO:0000313" key="2">
    <source>
        <dbReference type="EMBL" id="RON48647.1"/>
    </source>
</evidence>
<accession>A0A423K9U4</accession>
<evidence type="ECO:0000313" key="3">
    <source>
        <dbReference type="Proteomes" id="UP000285349"/>
    </source>
</evidence>
<dbReference type="EMBL" id="MOBQ01000011">
    <property type="protein sequence ID" value="RON48647.1"/>
    <property type="molecule type" value="Genomic_DNA"/>
</dbReference>
<sequence>MTDRLSSSDGAILLGIFIFPVMVLFVSILLMNNGVLIYTLDDPYIHMKMARNIMSGHYGINLGENAAPSSSIIWPFLLAPFSVLGKGFFYVPLVLNVIFSWMTVRLLFQLLSSVAPGYKAIIICGWCLSTNVYGAIFNGMEHSLQVYLTTLIACEVVRREFLGATKVSSVFYLAAFVLPLVRYEGAAVSLPALAYLWVNGERKKSLACGVMILLAVASFSLFLKELGLGLLPSSVLSKSDISDFSSLAVHALNQCKMYGWVIVVVIVFCCFFSSRKSLVMLLLGVTLLHTLLGKSGWYGRYELYWLSFIGVFFIAACVRCLTDKWVAILFGFIPLAFSELAYVTFSTPWASANIYNQQYRMSMIAARLDEPLAINDLGLVSLMTDQYVLDLAGLGSYEALRLSRTQPNALWVGELMKRQGVKYAFIYDEWFSGLPDYFIKVAVLKLAIPNISAAQDSVSLYAVDALSAKKLKGVLVDFRTRNPSDQFEIDYVQ</sequence>
<reference evidence="2 3" key="1">
    <citation type="submission" date="2016-10" db="EMBL/GenBank/DDBJ databases">
        <title>Comparative genome analysis of multiple Pseudomonas spp. focuses on biocontrol and plant growth promoting traits.</title>
        <authorList>
            <person name="Tao X.-Y."/>
            <person name="Taylor C.G."/>
        </authorList>
    </citation>
    <scope>NUCLEOTIDE SEQUENCE [LARGE SCALE GENOMIC DNA]</scope>
    <source>
        <strain evidence="2 3">37A10</strain>
    </source>
</reference>
<feature type="transmembrane region" description="Helical" evidence="1">
    <location>
        <begin position="278"/>
        <end position="297"/>
    </location>
</feature>
<feature type="transmembrane region" description="Helical" evidence="1">
    <location>
        <begin position="328"/>
        <end position="350"/>
    </location>
</feature>
<feature type="transmembrane region" description="Helical" evidence="1">
    <location>
        <begin position="120"/>
        <end position="140"/>
    </location>
</feature>
<feature type="transmembrane region" description="Helical" evidence="1">
    <location>
        <begin position="12"/>
        <end position="31"/>
    </location>
</feature>
<feature type="transmembrane region" description="Helical" evidence="1">
    <location>
        <begin position="257"/>
        <end position="273"/>
    </location>
</feature>